<dbReference type="NCBIfam" id="TIGR02122">
    <property type="entry name" value="TRAP_TAXI"/>
    <property type="match status" value="1"/>
</dbReference>
<name>X1S754_9ZZZZ</name>
<evidence type="ECO:0000313" key="1">
    <source>
        <dbReference type="EMBL" id="GAI71275.1"/>
    </source>
</evidence>
<gene>
    <name evidence="1" type="ORF">S12H4_06787</name>
</gene>
<dbReference type="PANTHER" id="PTHR42941:SF1">
    <property type="entry name" value="SLL1037 PROTEIN"/>
    <property type="match status" value="1"/>
</dbReference>
<sequence length="202" mass="22465">MYPAPQHIVTLDPDIKSIRDLKGKKVSVGAPGSGNETISKLLIETAGMTYDDMTVSYYSQPEAAQALKDRNVDVVFWNFAYPSSAVTEVTAVRDVYFMSVDDDILKELVTKYPYYQEGKIPANTYKGQDYDVTTVQDGNDVVVNKDLDENIAYLLVKTLFENAEEIHDVHPVAKLLIPEIGVKTVSPLHPGAAKYFKEKGLL</sequence>
<dbReference type="SUPFAM" id="SSF53850">
    <property type="entry name" value="Periplasmic binding protein-like II"/>
    <property type="match status" value="1"/>
</dbReference>
<protein>
    <recommendedName>
        <fullName evidence="2">TRAP transporter solute receptor, TAXI family</fullName>
    </recommendedName>
</protein>
<dbReference type="Pfam" id="PF16868">
    <property type="entry name" value="NMT1_3"/>
    <property type="match status" value="1"/>
</dbReference>
<dbReference type="Gene3D" id="3.40.190.10">
    <property type="entry name" value="Periplasmic binding protein-like II"/>
    <property type="match status" value="1"/>
</dbReference>
<dbReference type="PANTHER" id="PTHR42941">
    <property type="entry name" value="SLL1037 PROTEIN"/>
    <property type="match status" value="1"/>
</dbReference>
<reference evidence="1" key="1">
    <citation type="journal article" date="2014" name="Front. Microbiol.">
        <title>High frequency of phylogenetically diverse reductive dehalogenase-homologous genes in deep subseafloor sedimentary metagenomes.</title>
        <authorList>
            <person name="Kawai M."/>
            <person name="Futagami T."/>
            <person name="Toyoda A."/>
            <person name="Takaki Y."/>
            <person name="Nishi S."/>
            <person name="Hori S."/>
            <person name="Arai W."/>
            <person name="Tsubouchi T."/>
            <person name="Morono Y."/>
            <person name="Uchiyama I."/>
            <person name="Ito T."/>
            <person name="Fujiyama A."/>
            <person name="Inagaki F."/>
            <person name="Takami H."/>
        </authorList>
    </citation>
    <scope>NUCLEOTIDE SEQUENCE</scope>
    <source>
        <strain evidence="1">Expedition CK06-06</strain>
    </source>
</reference>
<dbReference type="EMBL" id="BARW01002434">
    <property type="protein sequence ID" value="GAI71275.1"/>
    <property type="molecule type" value="Genomic_DNA"/>
</dbReference>
<dbReference type="InterPro" id="IPR011852">
    <property type="entry name" value="TRAP_TAXI"/>
</dbReference>
<proteinExistence type="predicted"/>
<dbReference type="AlphaFoldDB" id="X1S754"/>
<organism evidence="1">
    <name type="scientific">marine sediment metagenome</name>
    <dbReference type="NCBI Taxonomy" id="412755"/>
    <lineage>
        <taxon>unclassified sequences</taxon>
        <taxon>metagenomes</taxon>
        <taxon>ecological metagenomes</taxon>
    </lineage>
</organism>
<accession>X1S754</accession>
<evidence type="ECO:0008006" key="2">
    <source>
        <dbReference type="Google" id="ProtNLM"/>
    </source>
</evidence>
<comment type="caution">
    <text evidence="1">The sequence shown here is derived from an EMBL/GenBank/DDBJ whole genome shotgun (WGS) entry which is preliminary data.</text>
</comment>